<evidence type="ECO:0000256" key="1">
    <source>
        <dbReference type="SAM" id="MobiDB-lite"/>
    </source>
</evidence>
<evidence type="ECO:0000313" key="3">
    <source>
        <dbReference type="Proteomes" id="UP001501470"/>
    </source>
</evidence>
<gene>
    <name evidence="2" type="ORF">GCM10009827_005580</name>
</gene>
<proteinExistence type="predicted"/>
<dbReference type="Proteomes" id="UP001501470">
    <property type="component" value="Unassembled WGS sequence"/>
</dbReference>
<feature type="compositionally biased region" description="Basic and acidic residues" evidence="1">
    <location>
        <begin position="86"/>
        <end position="109"/>
    </location>
</feature>
<dbReference type="EMBL" id="BAAAQD010000001">
    <property type="protein sequence ID" value="GAA1500273.1"/>
    <property type="molecule type" value="Genomic_DNA"/>
</dbReference>
<sequence length="129" mass="13765">MTEPFGIGAEVWPGLAKVTEEAGELLQVVGKLVATGGRPDHYDGTDLRDRLIEECGDLLAAIGYLTAANGIEDAVAERAARKRQTFEGWHRREAERRAIVKPPGPHDRPPPGQTSAAGSEPSETGAPDL</sequence>
<comment type="caution">
    <text evidence="2">The sequence shown here is derived from an EMBL/GenBank/DDBJ whole genome shotgun (WGS) entry which is preliminary data.</text>
</comment>
<dbReference type="SUPFAM" id="SSF101386">
    <property type="entry name" value="all-alpha NTP pyrophosphatases"/>
    <property type="match status" value="1"/>
</dbReference>
<accession>A0ABN1ZKN5</accession>
<feature type="region of interest" description="Disordered" evidence="1">
    <location>
        <begin position="86"/>
        <end position="129"/>
    </location>
</feature>
<name>A0ABN1ZKN5_9ACTN</name>
<keyword evidence="3" id="KW-1185">Reference proteome</keyword>
<evidence type="ECO:0008006" key="4">
    <source>
        <dbReference type="Google" id="ProtNLM"/>
    </source>
</evidence>
<organism evidence="2 3">
    <name type="scientific">Dactylosporangium maewongense</name>
    <dbReference type="NCBI Taxonomy" id="634393"/>
    <lineage>
        <taxon>Bacteria</taxon>
        <taxon>Bacillati</taxon>
        <taxon>Actinomycetota</taxon>
        <taxon>Actinomycetes</taxon>
        <taxon>Micromonosporales</taxon>
        <taxon>Micromonosporaceae</taxon>
        <taxon>Dactylosporangium</taxon>
    </lineage>
</organism>
<reference evidence="2 3" key="1">
    <citation type="journal article" date="2019" name="Int. J. Syst. Evol. Microbiol.">
        <title>The Global Catalogue of Microorganisms (GCM) 10K type strain sequencing project: providing services to taxonomists for standard genome sequencing and annotation.</title>
        <authorList>
            <consortium name="The Broad Institute Genomics Platform"/>
            <consortium name="The Broad Institute Genome Sequencing Center for Infectious Disease"/>
            <person name="Wu L."/>
            <person name="Ma J."/>
        </authorList>
    </citation>
    <scope>NUCLEOTIDE SEQUENCE [LARGE SCALE GENOMIC DNA]</scope>
    <source>
        <strain evidence="2 3">JCM 15933</strain>
    </source>
</reference>
<dbReference type="RefSeq" id="WP_344499121.1">
    <property type="nucleotide sequence ID" value="NZ_BAAAQD010000001.1"/>
</dbReference>
<dbReference type="Gene3D" id="1.10.287.1080">
    <property type="entry name" value="MazG-like"/>
    <property type="match status" value="1"/>
</dbReference>
<evidence type="ECO:0000313" key="2">
    <source>
        <dbReference type="EMBL" id="GAA1500273.1"/>
    </source>
</evidence>
<protein>
    <recommendedName>
        <fullName evidence="4">NTP pyrophosphohydrolase MazG putative catalytic core domain-containing protein</fullName>
    </recommendedName>
</protein>